<dbReference type="SUPFAM" id="SSF52172">
    <property type="entry name" value="CheY-like"/>
    <property type="match status" value="1"/>
</dbReference>
<organism evidence="1 2">
    <name type="scientific">Saccharicrinis fermentans DSM 9555 = JCM 21142</name>
    <dbReference type="NCBI Taxonomy" id="869213"/>
    <lineage>
        <taxon>Bacteria</taxon>
        <taxon>Pseudomonadati</taxon>
        <taxon>Bacteroidota</taxon>
        <taxon>Bacteroidia</taxon>
        <taxon>Marinilabiliales</taxon>
        <taxon>Marinilabiliaceae</taxon>
        <taxon>Saccharicrinis</taxon>
    </lineage>
</organism>
<accession>W7YID3</accession>
<evidence type="ECO:0000313" key="2">
    <source>
        <dbReference type="Proteomes" id="UP000019402"/>
    </source>
</evidence>
<proteinExistence type="predicted"/>
<comment type="caution">
    <text evidence="1">The sequence shown here is derived from an EMBL/GenBank/DDBJ whole genome shotgun (WGS) entry which is preliminary data.</text>
</comment>
<dbReference type="AlphaFoldDB" id="W7YID3"/>
<gene>
    <name evidence="1" type="ORF">JCM21142_72933</name>
</gene>
<dbReference type="RefSeq" id="WP_235208247.1">
    <property type="nucleotide sequence ID" value="NZ_BAMD01000040.1"/>
</dbReference>
<protein>
    <submittedName>
        <fullName evidence="1">Uncharacterized protein</fullName>
    </submittedName>
</protein>
<evidence type="ECO:0000313" key="1">
    <source>
        <dbReference type="EMBL" id="GAF04236.1"/>
    </source>
</evidence>
<dbReference type="Gene3D" id="3.40.50.2300">
    <property type="match status" value="1"/>
</dbReference>
<reference evidence="1 2" key="1">
    <citation type="journal article" date="2014" name="Genome Announc.">
        <title>Draft Genome Sequence of Cytophaga fermentans JCM 21142T, a Facultative Anaerobe Isolated from Marine Mud.</title>
        <authorList>
            <person name="Starns D."/>
            <person name="Oshima K."/>
            <person name="Suda W."/>
            <person name="Iino T."/>
            <person name="Yuki M."/>
            <person name="Inoue J."/>
            <person name="Kitamura K."/>
            <person name="Iida T."/>
            <person name="Darby A."/>
            <person name="Hattori M."/>
            <person name="Ohkuma M."/>
        </authorList>
    </citation>
    <scope>NUCLEOTIDE SEQUENCE [LARGE SCALE GENOMIC DNA]</scope>
    <source>
        <strain evidence="1 2">JCM 21142</strain>
    </source>
</reference>
<dbReference type="Proteomes" id="UP000019402">
    <property type="component" value="Unassembled WGS sequence"/>
</dbReference>
<dbReference type="EMBL" id="BAMD01000040">
    <property type="protein sequence ID" value="GAF04236.1"/>
    <property type="molecule type" value="Genomic_DNA"/>
</dbReference>
<keyword evidence="2" id="KW-1185">Reference proteome</keyword>
<dbReference type="eggNOG" id="COG0574">
    <property type="taxonomic scope" value="Bacteria"/>
</dbReference>
<dbReference type="InterPro" id="IPR011006">
    <property type="entry name" value="CheY-like_superfamily"/>
</dbReference>
<sequence length="256" mass="29943">MELSDIYKRKKNDQDIFAELMEFKVKEVLLIANHYDAYSIVREGRFFDRIYGEFLQLNLYTAPRVTSASNATEALELIDKRHFDMVILMVGLDKKTPISTSKIIKQKAPLMPLLAMVNNNSDLRFFDEAGPNVEYIDKVFVWNGDSKVFLAMIKYVEDKMNVANDTRIGHVRVILLVEDSQKYYTRYLPLLYSIIMKQTQVVLAEEGYDQIHKILKMRARPKILLVSNYEDAIDIIEKYKEYLICVISDVKYKRQA</sequence>
<name>W7YID3_9BACT</name>